<accession>A0A4Y1RPH5</accession>
<reference evidence="1" key="1">
    <citation type="journal article" date="2019" name="Science">
        <title>Mutation of a bHLH transcription factor allowed almond domestication.</title>
        <authorList>
            <person name="Sanchez-Perez R."/>
            <person name="Pavan S."/>
            <person name="Mazzeo R."/>
            <person name="Moldovan C."/>
            <person name="Aiese Cigliano R."/>
            <person name="Del Cueto J."/>
            <person name="Ricciardi F."/>
            <person name="Lotti C."/>
            <person name="Ricciardi L."/>
            <person name="Dicenta F."/>
            <person name="Lopez-Marques R.L."/>
            <person name="Lindberg Moller B."/>
        </authorList>
    </citation>
    <scope>NUCLEOTIDE SEQUENCE</scope>
</reference>
<gene>
    <name evidence="1" type="ORF">Prudu_017550</name>
</gene>
<dbReference type="AlphaFoldDB" id="A0A4Y1RPH5"/>
<organism evidence="1">
    <name type="scientific">Prunus dulcis</name>
    <name type="common">Almond</name>
    <name type="synonym">Amygdalus dulcis</name>
    <dbReference type="NCBI Taxonomy" id="3755"/>
    <lineage>
        <taxon>Eukaryota</taxon>
        <taxon>Viridiplantae</taxon>
        <taxon>Streptophyta</taxon>
        <taxon>Embryophyta</taxon>
        <taxon>Tracheophyta</taxon>
        <taxon>Spermatophyta</taxon>
        <taxon>Magnoliopsida</taxon>
        <taxon>eudicotyledons</taxon>
        <taxon>Gunneridae</taxon>
        <taxon>Pentapetalae</taxon>
        <taxon>rosids</taxon>
        <taxon>fabids</taxon>
        <taxon>Rosales</taxon>
        <taxon>Rosaceae</taxon>
        <taxon>Amygdaloideae</taxon>
        <taxon>Amygdaleae</taxon>
        <taxon>Prunus</taxon>
    </lineage>
</organism>
<name>A0A4Y1RPH5_PRUDU</name>
<evidence type="ECO:0000313" key="1">
    <source>
        <dbReference type="EMBL" id="BBH06005.1"/>
    </source>
</evidence>
<protein>
    <submittedName>
        <fullName evidence="1">Cyclin H</fullName>
    </submittedName>
</protein>
<proteinExistence type="predicted"/>
<dbReference type="EMBL" id="AP019302">
    <property type="protein sequence ID" value="BBH06005.1"/>
    <property type="molecule type" value="Genomic_DNA"/>
</dbReference>
<sequence length="94" mass="10201">MLVGNLALAALRSADQVHKVVDFESSTSDFPPNFLIGCSSRIVYTLTLNCWDGEGDSQLLGSKVTKSSILECMKGEAKSWLCLFHASALYITKA</sequence>